<organism evidence="2 3">
    <name type="scientific">Setomelanomma holmii</name>
    <dbReference type="NCBI Taxonomy" id="210430"/>
    <lineage>
        <taxon>Eukaryota</taxon>
        <taxon>Fungi</taxon>
        <taxon>Dikarya</taxon>
        <taxon>Ascomycota</taxon>
        <taxon>Pezizomycotina</taxon>
        <taxon>Dothideomycetes</taxon>
        <taxon>Pleosporomycetidae</taxon>
        <taxon>Pleosporales</taxon>
        <taxon>Pleosporineae</taxon>
        <taxon>Phaeosphaeriaceae</taxon>
        <taxon>Setomelanomma</taxon>
    </lineage>
</organism>
<feature type="compositionally biased region" description="Low complexity" evidence="1">
    <location>
        <begin position="213"/>
        <end position="234"/>
    </location>
</feature>
<dbReference type="OrthoDB" id="10667360at2759"/>
<dbReference type="EMBL" id="ML978292">
    <property type="protein sequence ID" value="KAF2024527.1"/>
    <property type="molecule type" value="Genomic_DNA"/>
</dbReference>
<dbReference type="Proteomes" id="UP000799777">
    <property type="component" value="Unassembled WGS sequence"/>
</dbReference>
<gene>
    <name evidence="2" type="ORF">EK21DRAFT_94001</name>
</gene>
<keyword evidence="3" id="KW-1185">Reference proteome</keyword>
<feature type="region of interest" description="Disordered" evidence="1">
    <location>
        <begin position="192"/>
        <end position="242"/>
    </location>
</feature>
<proteinExistence type="predicted"/>
<sequence>MLRRLMLKLLQNLIESPRQRSGREFQKKALAVSSCESESLEEMEVVLKYSAHACLHSLTTGHQSRTIMLWLIVTRDYSASPNNLEIRGHNQTCSQTHQYQLSFHFPSFSIGASPGKSSLRGDQSYNAGSQATERHRKAAAASVTLQGYRTSQAFHIHGLNQQKHEYRIPHDNFTSHGTHQTMSFPPIRFAPFQVTSAPSSGDNTQHPFYQPQTPATSAESTANSTTSTSNPTSPQNGNQNGK</sequence>
<comment type="caution">
    <text evidence="2">The sequence shown here is derived from an EMBL/GenBank/DDBJ whole genome shotgun (WGS) entry which is preliminary data.</text>
</comment>
<evidence type="ECO:0000313" key="3">
    <source>
        <dbReference type="Proteomes" id="UP000799777"/>
    </source>
</evidence>
<evidence type="ECO:0000313" key="2">
    <source>
        <dbReference type="EMBL" id="KAF2024527.1"/>
    </source>
</evidence>
<protein>
    <submittedName>
        <fullName evidence="2">Uncharacterized protein</fullName>
    </submittedName>
</protein>
<evidence type="ECO:0000256" key="1">
    <source>
        <dbReference type="SAM" id="MobiDB-lite"/>
    </source>
</evidence>
<feature type="compositionally biased region" description="Polar residues" evidence="1">
    <location>
        <begin position="193"/>
        <end position="212"/>
    </location>
</feature>
<dbReference type="AlphaFoldDB" id="A0A9P4LHF8"/>
<reference evidence="2" key="1">
    <citation type="journal article" date="2020" name="Stud. Mycol.">
        <title>101 Dothideomycetes genomes: a test case for predicting lifestyles and emergence of pathogens.</title>
        <authorList>
            <person name="Haridas S."/>
            <person name="Albert R."/>
            <person name="Binder M."/>
            <person name="Bloem J."/>
            <person name="Labutti K."/>
            <person name="Salamov A."/>
            <person name="Andreopoulos B."/>
            <person name="Baker S."/>
            <person name="Barry K."/>
            <person name="Bills G."/>
            <person name="Bluhm B."/>
            <person name="Cannon C."/>
            <person name="Castanera R."/>
            <person name="Culley D."/>
            <person name="Daum C."/>
            <person name="Ezra D."/>
            <person name="Gonzalez J."/>
            <person name="Henrissat B."/>
            <person name="Kuo A."/>
            <person name="Liang C."/>
            <person name="Lipzen A."/>
            <person name="Lutzoni F."/>
            <person name="Magnuson J."/>
            <person name="Mondo S."/>
            <person name="Nolan M."/>
            <person name="Ohm R."/>
            <person name="Pangilinan J."/>
            <person name="Park H.-J."/>
            <person name="Ramirez L."/>
            <person name="Alfaro M."/>
            <person name="Sun H."/>
            <person name="Tritt A."/>
            <person name="Yoshinaga Y."/>
            <person name="Zwiers L.-H."/>
            <person name="Turgeon B."/>
            <person name="Goodwin S."/>
            <person name="Spatafora J."/>
            <person name="Crous P."/>
            <person name="Grigoriev I."/>
        </authorList>
    </citation>
    <scope>NUCLEOTIDE SEQUENCE</scope>
    <source>
        <strain evidence="2">CBS 110217</strain>
    </source>
</reference>
<name>A0A9P4LHF8_9PLEO</name>
<accession>A0A9P4LHF8</accession>